<evidence type="ECO:0000313" key="1">
    <source>
        <dbReference type="EMBL" id="KAK9414547.1"/>
    </source>
</evidence>
<gene>
    <name evidence="1" type="ORF">SUNI508_11120</name>
</gene>
<comment type="caution">
    <text evidence="1">The sequence shown here is derived from an EMBL/GenBank/DDBJ whole genome shotgun (WGS) entry which is preliminary data.</text>
</comment>
<name>A0ABR2UIU7_9PEZI</name>
<reference evidence="1 2" key="1">
    <citation type="journal article" date="2024" name="J. Plant Pathol.">
        <title>Sequence and assembly of the genome of Seiridium unicorne, isolate CBS 538.82, causal agent of cypress canker disease.</title>
        <authorList>
            <person name="Scali E."/>
            <person name="Rocca G.D."/>
            <person name="Danti R."/>
            <person name="Garbelotto M."/>
            <person name="Barberini S."/>
            <person name="Baroncelli R."/>
            <person name="Emiliani G."/>
        </authorList>
    </citation>
    <scope>NUCLEOTIDE SEQUENCE [LARGE SCALE GENOMIC DNA]</scope>
    <source>
        <strain evidence="1 2">BM-138-508</strain>
    </source>
</reference>
<keyword evidence="2" id="KW-1185">Reference proteome</keyword>
<evidence type="ECO:0000313" key="2">
    <source>
        <dbReference type="Proteomes" id="UP001408356"/>
    </source>
</evidence>
<organism evidence="1 2">
    <name type="scientific">Seiridium unicorne</name>
    <dbReference type="NCBI Taxonomy" id="138068"/>
    <lineage>
        <taxon>Eukaryota</taxon>
        <taxon>Fungi</taxon>
        <taxon>Dikarya</taxon>
        <taxon>Ascomycota</taxon>
        <taxon>Pezizomycotina</taxon>
        <taxon>Sordariomycetes</taxon>
        <taxon>Xylariomycetidae</taxon>
        <taxon>Amphisphaeriales</taxon>
        <taxon>Sporocadaceae</taxon>
        <taxon>Seiridium</taxon>
    </lineage>
</organism>
<accession>A0ABR2UIU7</accession>
<proteinExistence type="predicted"/>
<sequence>MIAFSASAYTAVTPAAKPAAGALRRSDSCSGGEGVQTIPWTMGITRVAGSTNVTSDLTTFISGFAGHTSTSDENTLYIGLPQVEDLAGALTIGVLTNGTTIADLANRITTTLQDLKVTFADNGSLTSVLDVATNILAGTQGIATSFLASNGNLTVLLGSVDVISNILGELGGVVQSVAGGVAGKVLMPTLADAAARVLAAAQAVLSSKVRSSTS</sequence>
<dbReference type="EMBL" id="JARVKF010000425">
    <property type="protein sequence ID" value="KAK9414547.1"/>
    <property type="molecule type" value="Genomic_DNA"/>
</dbReference>
<protein>
    <submittedName>
        <fullName evidence="1">Uncharacterized protein</fullName>
    </submittedName>
</protein>
<dbReference type="Proteomes" id="UP001408356">
    <property type="component" value="Unassembled WGS sequence"/>
</dbReference>